<sequence>MQMKLAEKHSDVAETQMIVDGLISQIETFLKAGKNDDLPKNRGGGVLLALSFMGDLPTLMRLQVLMKMQMVTTAPFQLFRAAQDC</sequence>
<dbReference type="EMBL" id="BSYO01000002">
    <property type="protein sequence ID" value="GMH00452.1"/>
    <property type="molecule type" value="Genomic_DNA"/>
</dbReference>
<organism evidence="1 2">
    <name type="scientific">Nepenthes gracilis</name>
    <name type="common">Slender pitcher plant</name>
    <dbReference type="NCBI Taxonomy" id="150966"/>
    <lineage>
        <taxon>Eukaryota</taxon>
        <taxon>Viridiplantae</taxon>
        <taxon>Streptophyta</taxon>
        <taxon>Embryophyta</taxon>
        <taxon>Tracheophyta</taxon>
        <taxon>Spermatophyta</taxon>
        <taxon>Magnoliopsida</taxon>
        <taxon>eudicotyledons</taxon>
        <taxon>Gunneridae</taxon>
        <taxon>Pentapetalae</taxon>
        <taxon>Caryophyllales</taxon>
        <taxon>Nepenthaceae</taxon>
        <taxon>Nepenthes</taxon>
    </lineage>
</organism>
<protein>
    <submittedName>
        <fullName evidence="1">Uncharacterized protein</fullName>
    </submittedName>
</protein>
<dbReference type="Proteomes" id="UP001279734">
    <property type="component" value="Unassembled WGS sequence"/>
</dbReference>
<reference evidence="1" key="1">
    <citation type="submission" date="2023-05" db="EMBL/GenBank/DDBJ databases">
        <title>Nepenthes gracilis genome sequencing.</title>
        <authorList>
            <person name="Fukushima K."/>
        </authorList>
    </citation>
    <scope>NUCLEOTIDE SEQUENCE</scope>
    <source>
        <strain evidence="1">SING2019-196</strain>
    </source>
</reference>
<accession>A0AAD3RWR7</accession>
<dbReference type="AlphaFoldDB" id="A0AAD3RWR7"/>
<evidence type="ECO:0000313" key="1">
    <source>
        <dbReference type="EMBL" id="GMH00452.1"/>
    </source>
</evidence>
<name>A0AAD3RWR7_NEPGR</name>
<comment type="caution">
    <text evidence="1">The sequence shown here is derived from an EMBL/GenBank/DDBJ whole genome shotgun (WGS) entry which is preliminary data.</text>
</comment>
<gene>
    <name evidence="1" type="ORF">Nepgr_002291</name>
</gene>
<keyword evidence="2" id="KW-1185">Reference proteome</keyword>
<proteinExistence type="predicted"/>
<evidence type="ECO:0000313" key="2">
    <source>
        <dbReference type="Proteomes" id="UP001279734"/>
    </source>
</evidence>